<dbReference type="EMBL" id="MLCA01000017">
    <property type="protein sequence ID" value="MEE7494729.1"/>
    <property type="molecule type" value="Genomic_DNA"/>
</dbReference>
<proteinExistence type="predicted"/>
<dbReference type="Proteomes" id="UP001355206">
    <property type="component" value="Unassembled WGS sequence"/>
</dbReference>
<accession>A0ABU7TXQ7</accession>
<gene>
    <name evidence="1" type="ORF">MOTC310_31695</name>
</gene>
<keyword evidence="2" id="KW-1185">Reference proteome</keyword>
<name>A0ABU7TXQ7_9HYPH</name>
<evidence type="ECO:0000313" key="2">
    <source>
        <dbReference type="Proteomes" id="UP001355206"/>
    </source>
</evidence>
<evidence type="ECO:0000313" key="1">
    <source>
        <dbReference type="EMBL" id="MEE7494729.1"/>
    </source>
</evidence>
<protein>
    <submittedName>
        <fullName evidence="1">Uncharacterized protein</fullName>
    </submittedName>
</protein>
<comment type="caution">
    <text evidence="1">The sequence shown here is derived from an EMBL/GenBank/DDBJ whole genome shotgun (WGS) entry which is preliminary data.</text>
</comment>
<sequence length="535" mass="59428">MVPPFVRDPREPVTGEWFPASGFERIEKPRGRYRPTAEQAAMLRRAVALTVEARKTARVDDDESRARGAGLHSLAADLRREAGDWGSCAENFVALARYHVRIGRTAAVEEYVRKALFVSEFLPRDKDRAKVHLSAALATRRIGKLAEARIIASRAKTVVGLCCDRYLAARIGRAHKSVKAALRAREDAEREARKAAPISMMAGTSLDASPLPASPDVGVKKSFAWEPVRTPVEFRIRPIVTGRRVRAGSLGYAGLQHDTGIDLLMQRPGPSGECRCWVSHRVVDGVHEFAALPNWSGRAMQAAKAMHELTKDIAGTDGPSTVVMQACSALEAFMNTVIHFIMQGDEERWKKSPVRRLISKEYKDKARVPTLKAWGIIPVALFGAEWEPDVPPQEFKMLFDLRDQLLHFKGDNEEVVGADGYASHPMAGLFDVDRLAPGPWVDKVLTRDRAGWAISVAERMIWSFRKAWIMEAARLPGNEAFAHEADDPDETFDPAEDVPDDEMLRAQNERLAEFVRRCREREGAVSGSAEILPAA</sequence>
<organism evidence="1 2">
    <name type="scientific">Methylobacterium oryzae</name>
    <dbReference type="NCBI Taxonomy" id="334852"/>
    <lineage>
        <taxon>Bacteria</taxon>
        <taxon>Pseudomonadati</taxon>
        <taxon>Pseudomonadota</taxon>
        <taxon>Alphaproteobacteria</taxon>
        <taxon>Hyphomicrobiales</taxon>
        <taxon>Methylobacteriaceae</taxon>
        <taxon>Methylobacterium</taxon>
    </lineage>
</organism>
<reference evidence="1 2" key="1">
    <citation type="journal article" date="2012" name="Genet. Mol. Biol.">
        <title>Analysis of 16S rRNA and mxaF genes revealing insights into Methylobacterium niche-specific plant association.</title>
        <authorList>
            <person name="Dourado M.N."/>
            <person name="Andreote F.D."/>
            <person name="Dini-Andreote F."/>
            <person name="Conti R."/>
            <person name="Araujo J.M."/>
            <person name="Araujo W.L."/>
        </authorList>
    </citation>
    <scope>NUCLEOTIDE SEQUENCE [LARGE SCALE GENOMIC DNA]</scope>
    <source>
        <strain evidence="1 2">TC3-10</strain>
    </source>
</reference>